<proteinExistence type="predicted"/>
<keyword evidence="4" id="KW-1185">Reference proteome</keyword>
<organism evidence="3 4">
    <name type="scientific">Nepenthes gracilis</name>
    <name type="common">Slender pitcher plant</name>
    <dbReference type="NCBI Taxonomy" id="150966"/>
    <lineage>
        <taxon>Eukaryota</taxon>
        <taxon>Viridiplantae</taxon>
        <taxon>Streptophyta</taxon>
        <taxon>Embryophyta</taxon>
        <taxon>Tracheophyta</taxon>
        <taxon>Spermatophyta</taxon>
        <taxon>Magnoliopsida</taxon>
        <taxon>eudicotyledons</taxon>
        <taxon>Gunneridae</taxon>
        <taxon>Pentapetalae</taxon>
        <taxon>Caryophyllales</taxon>
        <taxon>Nepenthaceae</taxon>
        <taxon>Nepenthes</taxon>
    </lineage>
</organism>
<dbReference type="Gene3D" id="2.120.10.80">
    <property type="entry name" value="Kelch-type beta propeller"/>
    <property type="match status" value="1"/>
</dbReference>
<dbReference type="EMBL" id="BSYO01000003">
    <property type="protein sequence ID" value="GMH01504.1"/>
    <property type="molecule type" value="Genomic_DNA"/>
</dbReference>
<gene>
    <name evidence="3" type="ORF">Nepgr_003343</name>
</gene>
<dbReference type="PANTHER" id="PTHR46344:SF1">
    <property type="entry name" value="OS02G0504900 PROTEIN"/>
    <property type="match status" value="1"/>
</dbReference>
<evidence type="ECO:0000256" key="2">
    <source>
        <dbReference type="ARBA" id="ARBA00022737"/>
    </source>
</evidence>
<keyword evidence="1" id="KW-0880">Kelch repeat</keyword>
<dbReference type="InterPro" id="IPR006652">
    <property type="entry name" value="Kelch_1"/>
</dbReference>
<dbReference type="AlphaFoldDB" id="A0AAD3RZF7"/>
<accession>A0AAD3RZF7</accession>
<dbReference type="Proteomes" id="UP001279734">
    <property type="component" value="Unassembled WGS sequence"/>
</dbReference>
<reference evidence="3" key="1">
    <citation type="submission" date="2023-05" db="EMBL/GenBank/DDBJ databases">
        <title>Nepenthes gracilis genome sequencing.</title>
        <authorList>
            <person name="Fukushima K."/>
        </authorList>
    </citation>
    <scope>NUCLEOTIDE SEQUENCE</scope>
    <source>
        <strain evidence="3">SING2019-196</strain>
    </source>
</reference>
<evidence type="ECO:0000313" key="3">
    <source>
        <dbReference type="EMBL" id="GMH01504.1"/>
    </source>
</evidence>
<dbReference type="InterPro" id="IPR015915">
    <property type="entry name" value="Kelch-typ_b-propeller"/>
</dbReference>
<name>A0AAD3RZF7_NEPGR</name>
<protein>
    <submittedName>
        <fullName evidence="3">Uncharacterized protein</fullName>
    </submittedName>
</protein>
<sequence length="176" mass="19698">MVYAVGGHGVDGESLSSAKAYDPVCDKWTLIASIHYPRWGCFRYCLHSRLYVMGRRSSFTIKNAKFVDVYSPEMLTLCKMKNGCKLLCMEWKDRRKLAICIPEDNPCKMVPVPLIGSSSIGHRFGMLNRKLPLLSMEKDLVYWTLSFDPDAASGSEWKTSNTKPAAPCLCCTTVAA</sequence>
<dbReference type="PANTHER" id="PTHR46344">
    <property type="entry name" value="OS02G0202900 PROTEIN"/>
    <property type="match status" value="1"/>
</dbReference>
<comment type="caution">
    <text evidence="3">The sequence shown here is derived from an EMBL/GenBank/DDBJ whole genome shotgun (WGS) entry which is preliminary data.</text>
</comment>
<keyword evidence="2" id="KW-0677">Repeat</keyword>
<evidence type="ECO:0000313" key="4">
    <source>
        <dbReference type="Proteomes" id="UP001279734"/>
    </source>
</evidence>
<dbReference type="SUPFAM" id="SSF117281">
    <property type="entry name" value="Kelch motif"/>
    <property type="match status" value="1"/>
</dbReference>
<evidence type="ECO:0000256" key="1">
    <source>
        <dbReference type="ARBA" id="ARBA00022441"/>
    </source>
</evidence>
<dbReference type="Pfam" id="PF01344">
    <property type="entry name" value="Kelch_1"/>
    <property type="match status" value="1"/>
</dbReference>